<dbReference type="InterPro" id="IPR014436">
    <property type="entry name" value="Extradiol_dOase_DODA"/>
</dbReference>
<evidence type="ECO:0000259" key="6">
    <source>
        <dbReference type="Pfam" id="PF02900"/>
    </source>
</evidence>
<evidence type="ECO:0000256" key="3">
    <source>
        <dbReference type="ARBA" id="ARBA00022723"/>
    </source>
</evidence>
<dbReference type="RefSeq" id="WP_104487948.1">
    <property type="nucleotide sequence ID" value="NZ_JBHLZJ010000019.1"/>
</dbReference>
<dbReference type="CDD" id="cd07363">
    <property type="entry name" value="45_DOPA_Dioxygenase"/>
    <property type="match status" value="1"/>
</dbReference>
<dbReference type="PIRSF" id="PIRSF006157">
    <property type="entry name" value="Doxgns_DODA"/>
    <property type="match status" value="1"/>
</dbReference>
<dbReference type="PANTHER" id="PTHR30096">
    <property type="entry name" value="4,5-DOPA DIOXYGENASE EXTRADIOL-LIKE PROTEIN"/>
    <property type="match status" value="1"/>
</dbReference>
<keyword evidence="3" id="KW-0479">Metal-binding</keyword>
<dbReference type="InterPro" id="IPR004183">
    <property type="entry name" value="Xdiol_dOase_suB"/>
</dbReference>
<keyword evidence="5" id="KW-0560">Oxidoreductase</keyword>
<gene>
    <name evidence="7" type="ORF">UN63_14715</name>
</gene>
<dbReference type="GO" id="GO:0008270">
    <property type="term" value="F:zinc ion binding"/>
    <property type="evidence" value="ECO:0007669"/>
    <property type="project" value="InterPro"/>
</dbReference>
<keyword evidence="4" id="KW-0862">Zinc</keyword>
<protein>
    <submittedName>
        <fullName evidence="7">Dioxygenase</fullName>
    </submittedName>
</protein>
<organism evidence="7 8">
    <name type="scientific">Oceanisphaera arctica</name>
    <dbReference type="NCBI Taxonomy" id="641510"/>
    <lineage>
        <taxon>Bacteria</taxon>
        <taxon>Pseudomonadati</taxon>
        <taxon>Pseudomonadota</taxon>
        <taxon>Gammaproteobacteria</taxon>
        <taxon>Aeromonadales</taxon>
        <taxon>Aeromonadaceae</taxon>
        <taxon>Oceanisphaera</taxon>
    </lineage>
</organism>
<dbReference type="Gene3D" id="3.40.830.10">
    <property type="entry name" value="LigB-like"/>
    <property type="match status" value="1"/>
</dbReference>
<dbReference type="Pfam" id="PF02900">
    <property type="entry name" value="LigB"/>
    <property type="match status" value="1"/>
</dbReference>
<comment type="cofactor">
    <cofactor evidence="1">
        <name>Zn(2+)</name>
        <dbReference type="ChEBI" id="CHEBI:29105"/>
    </cofactor>
</comment>
<dbReference type="GO" id="GO:0008198">
    <property type="term" value="F:ferrous iron binding"/>
    <property type="evidence" value="ECO:0007669"/>
    <property type="project" value="InterPro"/>
</dbReference>
<dbReference type="PANTHER" id="PTHR30096:SF0">
    <property type="entry name" value="4,5-DOPA DIOXYGENASE EXTRADIOL-LIKE PROTEIN"/>
    <property type="match status" value="1"/>
</dbReference>
<dbReference type="GO" id="GO:0016702">
    <property type="term" value="F:oxidoreductase activity, acting on single donors with incorporation of molecular oxygen, incorporation of two atoms of oxygen"/>
    <property type="evidence" value="ECO:0007669"/>
    <property type="project" value="UniProtKB-ARBA"/>
</dbReference>
<dbReference type="SUPFAM" id="SSF53213">
    <property type="entry name" value="LigB-like"/>
    <property type="match status" value="1"/>
</dbReference>
<comment type="caution">
    <text evidence="7">The sequence shown here is derived from an EMBL/GenBank/DDBJ whole genome shotgun (WGS) entry which is preliminary data.</text>
</comment>
<dbReference type="AlphaFoldDB" id="A0A2P5TIU4"/>
<sequence length="284" mass="31499">MNVKPDVLFISHGGGPMPLLGDPGHHELVVRLMEIAGILRKPSAILLISAHWEETVPTITSGANPSLIYDYFGFPPESYEIKYPCPGEPILAGQVYDVLEKAGISARLDDRRGFDHGLFVPLKLMYPQADIPCVQLSLVNSLDATTHLAIGRALQALDYDNLLVIGSGFSFHNMRAFFAPNTPEIQAGNEAFEDWLEETCTRVGMEESERAERLAHWDRAPYARFCHPREEHLLPLHVCYGLAEKPSDTHISARILGKKSGMLYWGAGSLADLSTEVPNENDHK</sequence>
<evidence type="ECO:0000256" key="1">
    <source>
        <dbReference type="ARBA" id="ARBA00001947"/>
    </source>
</evidence>
<proteinExistence type="inferred from homology"/>
<dbReference type="EMBL" id="MPZM01000049">
    <property type="protein sequence ID" value="PPL14780.1"/>
    <property type="molecule type" value="Genomic_DNA"/>
</dbReference>
<keyword evidence="8" id="KW-1185">Reference proteome</keyword>
<evidence type="ECO:0000313" key="8">
    <source>
        <dbReference type="Proteomes" id="UP000242231"/>
    </source>
</evidence>
<evidence type="ECO:0000256" key="2">
    <source>
        <dbReference type="ARBA" id="ARBA00007581"/>
    </source>
</evidence>
<evidence type="ECO:0000256" key="5">
    <source>
        <dbReference type="ARBA" id="ARBA00023002"/>
    </source>
</evidence>
<dbReference type="OrthoDB" id="9790889at2"/>
<name>A0A2P5TIU4_9GAMM</name>
<reference evidence="8" key="1">
    <citation type="submission" date="2016-11" db="EMBL/GenBank/DDBJ databases">
        <authorList>
            <person name="Sisinthy S."/>
            <person name="Ara S."/>
            <person name="Gundlapally S.R."/>
        </authorList>
    </citation>
    <scope>NUCLEOTIDE SEQUENCE [LARGE SCALE GENOMIC DNA]</scope>
    <source>
        <strain evidence="8">V1-41</strain>
    </source>
</reference>
<keyword evidence="7" id="KW-0223">Dioxygenase</keyword>
<evidence type="ECO:0000256" key="4">
    <source>
        <dbReference type="ARBA" id="ARBA00022833"/>
    </source>
</evidence>
<feature type="domain" description="Extradiol ring-cleavage dioxygenase class III enzyme subunit B" evidence="6">
    <location>
        <begin position="41"/>
        <end position="245"/>
    </location>
</feature>
<comment type="similarity">
    <text evidence="2">Belongs to the DODA-type extradiol aromatic ring-opening dioxygenase family.</text>
</comment>
<evidence type="ECO:0000313" key="7">
    <source>
        <dbReference type="EMBL" id="PPL14780.1"/>
    </source>
</evidence>
<dbReference type="Proteomes" id="UP000242231">
    <property type="component" value="Unassembled WGS sequence"/>
</dbReference>
<accession>A0A2P5TIU4</accession>